<evidence type="ECO:0000259" key="2">
    <source>
        <dbReference type="Pfam" id="PF09084"/>
    </source>
</evidence>
<dbReference type="Gene3D" id="3.40.190.10">
    <property type="entry name" value="Periplasmic binding protein-like II"/>
    <property type="match status" value="2"/>
</dbReference>
<evidence type="ECO:0000313" key="3">
    <source>
        <dbReference type="EMBL" id="MBZ9568522.1"/>
    </source>
</evidence>
<dbReference type="PANTHER" id="PTHR31528:SF3">
    <property type="entry name" value="THIAMINE BIOSYNTHESIS PROTEIN HI_0357-RELATED"/>
    <property type="match status" value="1"/>
</dbReference>
<proteinExistence type="predicted"/>
<dbReference type="EMBL" id="JAGXFD010000001">
    <property type="protein sequence ID" value="MBZ9568522.1"/>
    <property type="molecule type" value="Genomic_DNA"/>
</dbReference>
<name>A0ABS7X3F6_9GAMM</name>
<keyword evidence="4" id="KW-1185">Reference proteome</keyword>
<feature type="signal peptide" evidence="1">
    <location>
        <begin position="1"/>
        <end position="23"/>
    </location>
</feature>
<accession>A0ABS7X3F6</accession>
<gene>
    <name evidence="3" type="ORF">KGQ91_12660</name>
</gene>
<feature type="domain" description="SsuA/THI5-like" evidence="2">
    <location>
        <begin position="100"/>
        <end position="314"/>
    </location>
</feature>
<dbReference type="PANTHER" id="PTHR31528">
    <property type="entry name" value="4-AMINO-5-HYDROXYMETHYL-2-METHYLPYRIMIDINE PHOSPHATE SYNTHASE THI11-RELATED"/>
    <property type="match status" value="1"/>
</dbReference>
<dbReference type="RefSeq" id="WP_224421128.1">
    <property type="nucleotide sequence ID" value="NZ_JAGXFD010000001.1"/>
</dbReference>
<evidence type="ECO:0000313" key="4">
    <source>
        <dbReference type="Proteomes" id="UP001319883"/>
    </source>
</evidence>
<dbReference type="Proteomes" id="UP001319883">
    <property type="component" value="Unassembled WGS sequence"/>
</dbReference>
<dbReference type="InterPro" id="IPR027939">
    <property type="entry name" value="NMT1/THI5"/>
</dbReference>
<organism evidence="3 4">
    <name type="scientific">Modicisalibacter tunisiensis</name>
    <dbReference type="NCBI Taxonomy" id="390637"/>
    <lineage>
        <taxon>Bacteria</taxon>
        <taxon>Pseudomonadati</taxon>
        <taxon>Pseudomonadota</taxon>
        <taxon>Gammaproteobacteria</taxon>
        <taxon>Oceanospirillales</taxon>
        <taxon>Halomonadaceae</taxon>
        <taxon>Modicisalibacter</taxon>
    </lineage>
</organism>
<protein>
    <submittedName>
        <fullName evidence="3">ABC transporter substrate-binding protein</fullName>
    </submittedName>
</protein>
<dbReference type="Pfam" id="PF09084">
    <property type="entry name" value="NMT1"/>
    <property type="match status" value="1"/>
</dbReference>
<feature type="chain" id="PRO_5046583784" evidence="1">
    <location>
        <begin position="24"/>
        <end position="382"/>
    </location>
</feature>
<dbReference type="InterPro" id="IPR015168">
    <property type="entry name" value="SsuA/THI5"/>
</dbReference>
<comment type="caution">
    <text evidence="3">The sequence shown here is derived from an EMBL/GenBank/DDBJ whole genome shotgun (WGS) entry which is preliminary data.</text>
</comment>
<reference evidence="3 4" key="1">
    <citation type="submission" date="2021-05" db="EMBL/GenBank/DDBJ databases">
        <title>Petroleum and Energy Research Collection (APPE): ex situ preservation of microbial diversity associated with the oil industry and exploitation of its biotechnological potential.</title>
        <authorList>
            <person name="Paixao C.T.M."/>
            <person name="Gomes M.B."/>
            <person name="Oliveira V.M."/>
        </authorList>
    </citation>
    <scope>NUCLEOTIDE SEQUENCE [LARGE SCALE GENOMIC DNA]</scope>
    <source>
        <strain evidence="3 4">LIT2</strain>
    </source>
</reference>
<keyword evidence="1" id="KW-0732">Signal</keyword>
<evidence type="ECO:0000256" key="1">
    <source>
        <dbReference type="SAM" id="SignalP"/>
    </source>
</evidence>
<sequence length="382" mass="41678">MLERRLSTLLMSVWLVISPSVLAATTVDAGAASSARQVAGFETAPAAPLQDNPLLRQLAEGTEAAFLAAPDEPYFTRSEPEPITPPPTHTLRVMLDWYINPYHAPLIVARERGLFDREGLDVTLSAPADPSVPAKLVAADRAELALTSQPTLHHLVARGMPLVRVATLIPLPLSGLLVRDDAGIDSLARLKGKTIGYATESVAQVYLDALLDQQPLTANDVTLKPLDFALGRALADGDVDAIIAPLRPTERDGLARQGVATHELTTEDSGLPLYDALIIVANRDTLAQHRRDISHFLKALEQATVWIIQHPDAAWNLIRKAEPALDTTANADAWPNVVRYFALRPALLQPERYRGFERYLNKRGLRDEVTPLSNLAVELDTP</sequence>
<dbReference type="SUPFAM" id="SSF53850">
    <property type="entry name" value="Periplasmic binding protein-like II"/>
    <property type="match status" value="1"/>
</dbReference>